<evidence type="ECO:0000313" key="2">
    <source>
        <dbReference type="EMBL" id="GAJ07944.1"/>
    </source>
</evidence>
<feature type="non-terminal residue" evidence="2">
    <location>
        <position position="1"/>
    </location>
</feature>
<sequence>TALKAAVIGGLLEGMSEERINVVNAGIVAQRRGLRVTEHKDTACENYASLVTVSVKTSAELITVAGTVLRGELHIVRVKDYWLDLVPKGGYFLFSDHRDRPGLIGAVGMITGGADINISALNSSPR</sequence>
<accession>X1TRQ4</accession>
<proteinExistence type="predicted"/>
<evidence type="ECO:0000259" key="1">
    <source>
        <dbReference type="Pfam" id="PF19304"/>
    </source>
</evidence>
<dbReference type="SUPFAM" id="SSF143548">
    <property type="entry name" value="Serine metabolism enzymes domain"/>
    <property type="match status" value="1"/>
</dbReference>
<dbReference type="Pfam" id="PF19304">
    <property type="entry name" value="PGDH_inter"/>
    <property type="match status" value="1"/>
</dbReference>
<dbReference type="EMBL" id="BARW01029298">
    <property type="protein sequence ID" value="GAJ07944.1"/>
    <property type="molecule type" value="Genomic_DNA"/>
</dbReference>
<comment type="caution">
    <text evidence="2">The sequence shown here is derived from an EMBL/GenBank/DDBJ whole genome shotgun (WGS) entry which is preliminary data.</text>
</comment>
<dbReference type="Gene3D" id="3.30.1330.90">
    <property type="entry name" value="D-3-phosphoglycerate dehydrogenase, domain 3"/>
    <property type="match status" value="1"/>
</dbReference>
<dbReference type="Gene3D" id="3.30.70.260">
    <property type="match status" value="1"/>
</dbReference>
<dbReference type="InterPro" id="IPR045626">
    <property type="entry name" value="PGDH_ASB_dom"/>
</dbReference>
<protein>
    <recommendedName>
        <fullName evidence="1">D-3-phosphoglycerate dehydrogenase ASB domain-containing protein</fullName>
    </recommendedName>
</protein>
<name>X1TRQ4_9ZZZZ</name>
<gene>
    <name evidence="2" type="ORF">S12H4_47115</name>
</gene>
<dbReference type="InterPro" id="IPR029009">
    <property type="entry name" value="ASB_dom_sf"/>
</dbReference>
<dbReference type="AlphaFoldDB" id="X1TRQ4"/>
<reference evidence="2" key="1">
    <citation type="journal article" date="2014" name="Front. Microbiol.">
        <title>High frequency of phylogenetically diverse reductive dehalogenase-homologous genes in deep subseafloor sedimentary metagenomes.</title>
        <authorList>
            <person name="Kawai M."/>
            <person name="Futagami T."/>
            <person name="Toyoda A."/>
            <person name="Takaki Y."/>
            <person name="Nishi S."/>
            <person name="Hori S."/>
            <person name="Arai W."/>
            <person name="Tsubouchi T."/>
            <person name="Morono Y."/>
            <person name="Uchiyama I."/>
            <person name="Ito T."/>
            <person name="Fujiyama A."/>
            <person name="Inagaki F."/>
            <person name="Takami H."/>
        </authorList>
    </citation>
    <scope>NUCLEOTIDE SEQUENCE</scope>
    <source>
        <strain evidence="2">Expedition CK06-06</strain>
    </source>
</reference>
<feature type="domain" description="D-3-phosphoglycerate dehydrogenase ASB" evidence="1">
    <location>
        <begin position="2"/>
        <end position="78"/>
    </location>
</feature>
<organism evidence="2">
    <name type="scientific">marine sediment metagenome</name>
    <dbReference type="NCBI Taxonomy" id="412755"/>
    <lineage>
        <taxon>unclassified sequences</taxon>
        <taxon>metagenomes</taxon>
        <taxon>ecological metagenomes</taxon>
    </lineage>
</organism>